<organism evidence="1 2">
    <name type="scientific">Phytophthora rubi</name>
    <dbReference type="NCBI Taxonomy" id="129364"/>
    <lineage>
        <taxon>Eukaryota</taxon>
        <taxon>Sar</taxon>
        <taxon>Stramenopiles</taxon>
        <taxon>Oomycota</taxon>
        <taxon>Peronosporomycetes</taxon>
        <taxon>Peronosporales</taxon>
        <taxon>Peronosporaceae</taxon>
        <taxon>Phytophthora</taxon>
    </lineage>
</organism>
<comment type="caution">
    <text evidence="1">The sequence shown here is derived from an EMBL/GenBank/DDBJ whole genome shotgun (WGS) entry which is preliminary data.</text>
</comment>
<evidence type="ECO:0008006" key="3">
    <source>
        <dbReference type="Google" id="ProtNLM"/>
    </source>
</evidence>
<keyword evidence="2" id="KW-1185">Reference proteome</keyword>
<dbReference type="AlphaFoldDB" id="A0A6A4G220"/>
<reference evidence="1 2" key="1">
    <citation type="submission" date="2018-08" db="EMBL/GenBank/DDBJ databases">
        <title>Genomic investigation of the strawberry pathogen Phytophthora fragariae indicates pathogenicity is determined by transcriptional variation in three key races.</title>
        <authorList>
            <person name="Adams T.M."/>
            <person name="Armitage A.D."/>
            <person name="Sobczyk M.K."/>
            <person name="Bates H.J."/>
            <person name="Dunwell J.M."/>
            <person name="Nellist C.F."/>
            <person name="Harrison R.J."/>
        </authorList>
    </citation>
    <scope>NUCLEOTIDE SEQUENCE [LARGE SCALE GENOMIC DNA]</scope>
    <source>
        <strain evidence="1 2">SCRP333</strain>
    </source>
</reference>
<name>A0A6A4G220_9STRA</name>
<sequence length="137" mass="15627">MDASDEGLCAIYPARREYLQVRFDEEDLLSIQAQKEGQPSHFDINTRELMSAFYAALAWGPNWAELDDVHDVHVLLRIDNTSAVAWDNKRASRNSFAQLLLQILVLHEARFHFYVSAAHIPGLENVMADAGSRIWRS</sequence>
<dbReference type="EMBL" id="QXFT01000164">
    <property type="protein sequence ID" value="KAE9352475.1"/>
    <property type="molecule type" value="Genomic_DNA"/>
</dbReference>
<accession>A0A6A4G220</accession>
<evidence type="ECO:0000313" key="2">
    <source>
        <dbReference type="Proteomes" id="UP000434957"/>
    </source>
</evidence>
<proteinExistence type="predicted"/>
<dbReference type="CDD" id="cd09275">
    <property type="entry name" value="RNase_HI_RT_DIRS1"/>
    <property type="match status" value="1"/>
</dbReference>
<evidence type="ECO:0000313" key="1">
    <source>
        <dbReference type="EMBL" id="KAE9352475.1"/>
    </source>
</evidence>
<gene>
    <name evidence="1" type="ORF">PR003_g4351</name>
</gene>
<protein>
    <recommendedName>
        <fullName evidence="3">RNase H type-1 domain-containing protein</fullName>
    </recommendedName>
</protein>
<dbReference type="Proteomes" id="UP000434957">
    <property type="component" value="Unassembled WGS sequence"/>
</dbReference>